<accession>A0A8I1J5T8</accession>
<evidence type="ECO:0000313" key="2">
    <source>
        <dbReference type="Proteomes" id="UP000650605"/>
    </source>
</evidence>
<evidence type="ECO:0008006" key="3">
    <source>
        <dbReference type="Google" id="ProtNLM"/>
    </source>
</evidence>
<sequence length="53" mass="6357">MNLLLTEKLKMNTVTGHAQNLKKFLDYMMFWRLEEDFEHIHNIEVKAGKTVSY</sequence>
<name>A0A8I1J5T8_PAEPO</name>
<comment type="caution">
    <text evidence="1">The sequence shown here is derived from an EMBL/GenBank/DDBJ whole genome shotgun (WGS) entry which is preliminary data.</text>
</comment>
<protein>
    <recommendedName>
        <fullName evidence="3">Integrase</fullName>
    </recommendedName>
</protein>
<dbReference type="Proteomes" id="UP000650605">
    <property type="component" value="Unassembled WGS sequence"/>
</dbReference>
<gene>
    <name evidence="1" type="ORF">JDW19_12795</name>
</gene>
<evidence type="ECO:0000313" key="1">
    <source>
        <dbReference type="EMBL" id="MBM0633996.1"/>
    </source>
</evidence>
<reference evidence="1" key="1">
    <citation type="submission" date="2020-12" db="EMBL/GenBank/DDBJ databases">
        <title>Paenibacillus polymyxa LMG 27872: a double-edged sword.</title>
        <authorList>
            <person name="Langendries S."/>
            <person name="Garcia Mendez S."/>
            <person name="Beirinckx S."/>
            <person name="Viaene T."/>
            <person name="Baeyen S."/>
            <person name="Goeminne G."/>
            <person name="Willems A."/>
            <person name="Debode J."/>
            <person name="Goormachtig S."/>
        </authorList>
    </citation>
    <scope>NUCLEOTIDE SEQUENCE</scope>
    <source>
        <strain evidence="1">LMG 27872</strain>
    </source>
</reference>
<organism evidence="1 2">
    <name type="scientific">Paenibacillus polymyxa</name>
    <name type="common">Bacillus polymyxa</name>
    <dbReference type="NCBI Taxonomy" id="1406"/>
    <lineage>
        <taxon>Bacteria</taxon>
        <taxon>Bacillati</taxon>
        <taxon>Bacillota</taxon>
        <taxon>Bacilli</taxon>
        <taxon>Bacillales</taxon>
        <taxon>Paenibacillaceae</taxon>
        <taxon>Paenibacillus</taxon>
    </lineage>
</organism>
<proteinExistence type="predicted"/>
<dbReference type="EMBL" id="JAEHFQ010000006">
    <property type="protein sequence ID" value="MBM0633996.1"/>
    <property type="molecule type" value="Genomic_DNA"/>
</dbReference>
<dbReference type="AlphaFoldDB" id="A0A8I1J5T8"/>